<name>A0A1I8FGU9_9PLAT</name>
<evidence type="ECO:0000256" key="3">
    <source>
        <dbReference type="ARBA" id="ARBA00022833"/>
    </source>
</evidence>
<reference evidence="7" key="1">
    <citation type="submission" date="2016-11" db="UniProtKB">
        <authorList>
            <consortium name="WormBaseParasite"/>
        </authorList>
    </citation>
    <scope>IDENTIFICATION</scope>
</reference>
<proteinExistence type="predicted"/>
<dbReference type="GO" id="GO:0008270">
    <property type="term" value="F:zinc ion binding"/>
    <property type="evidence" value="ECO:0007669"/>
    <property type="project" value="UniProtKB-KW"/>
</dbReference>
<dbReference type="Gene3D" id="6.10.140.2220">
    <property type="match status" value="1"/>
</dbReference>
<dbReference type="Pfam" id="PF01753">
    <property type="entry name" value="zf-MYND"/>
    <property type="match status" value="1"/>
</dbReference>
<keyword evidence="1" id="KW-0479">Metal-binding</keyword>
<evidence type="ECO:0000313" key="6">
    <source>
        <dbReference type="Proteomes" id="UP000095280"/>
    </source>
</evidence>
<dbReference type="Proteomes" id="UP000095280">
    <property type="component" value="Unplaced"/>
</dbReference>
<dbReference type="InterPro" id="IPR002893">
    <property type="entry name" value="Znf_MYND"/>
</dbReference>
<dbReference type="WBParaSite" id="maker-unitig_32546-snap-gene-0.2-mRNA-1">
    <property type="protein sequence ID" value="maker-unitig_32546-snap-gene-0.2-mRNA-1"/>
    <property type="gene ID" value="maker-unitig_32546-snap-gene-0.2"/>
</dbReference>
<keyword evidence="6" id="KW-1185">Reference proteome</keyword>
<evidence type="ECO:0000259" key="5">
    <source>
        <dbReference type="PROSITE" id="PS50865"/>
    </source>
</evidence>
<evidence type="ECO:0000256" key="4">
    <source>
        <dbReference type="PROSITE-ProRule" id="PRU00134"/>
    </source>
</evidence>
<evidence type="ECO:0000313" key="7">
    <source>
        <dbReference type="WBParaSite" id="maker-unitig_32546-snap-gene-0.2-mRNA-1"/>
    </source>
</evidence>
<dbReference type="AlphaFoldDB" id="A0A1I8FGU9"/>
<feature type="domain" description="MYND-type" evidence="5">
    <location>
        <begin position="313"/>
        <end position="373"/>
    </location>
</feature>
<keyword evidence="2 4" id="KW-0863">Zinc-finger</keyword>
<sequence>RLCLQDQLDAAFAREAGARLSHCFLRPEQEKKEDEAALKLRHKTRFHVAYQCRQRSRSAALTRHSLNSLILARPEAHCRLNKQYIGHRYVRFPTWRDEAYIWPHGDACKPAAKRSSRKATPVVKLTGLPESAAAHAAVLQTLLSCCPGVRIAPDGLLLFSTVFQPIYGCAFVQAALARRIARCGAGHAGRRGRLCPRADASLSSSREAYHYSTGPFGEGGLDPNDLSDCCDIEDSDPIEESEPTSFGSISKETLTVAAARVRVRGLPGQPTTTDLAAEFFAPLKPCLATVASVGAIWSQLGHRHGLLLHGRGCSGCCAQLPQEAYGGAASSAAAAVQPMRSPWRLATLRRCRNKRYCSRACQQQHWPRHKQLCGELAAQLSWADFMQRLRLQISRLMDLPDSPMRQLMPDHVLAPFQYPCWPWLLFGSFQFGAPSYSHRPVAGTVPGIPVFMYSSLDEPPELSHQPAGNVESLLASAACPGQPVRAGERPARCAARFGQSIGLIFPKESPLLGLAYFYV</sequence>
<dbReference type="PROSITE" id="PS50865">
    <property type="entry name" value="ZF_MYND_2"/>
    <property type="match status" value="1"/>
</dbReference>
<organism evidence="6 7">
    <name type="scientific">Macrostomum lignano</name>
    <dbReference type="NCBI Taxonomy" id="282301"/>
    <lineage>
        <taxon>Eukaryota</taxon>
        <taxon>Metazoa</taxon>
        <taxon>Spiralia</taxon>
        <taxon>Lophotrochozoa</taxon>
        <taxon>Platyhelminthes</taxon>
        <taxon>Rhabditophora</taxon>
        <taxon>Macrostomorpha</taxon>
        <taxon>Macrostomida</taxon>
        <taxon>Macrostomidae</taxon>
        <taxon>Macrostomum</taxon>
    </lineage>
</organism>
<evidence type="ECO:0000256" key="2">
    <source>
        <dbReference type="ARBA" id="ARBA00022771"/>
    </source>
</evidence>
<dbReference type="SUPFAM" id="SSF144232">
    <property type="entry name" value="HIT/MYND zinc finger-like"/>
    <property type="match status" value="1"/>
</dbReference>
<evidence type="ECO:0000256" key="1">
    <source>
        <dbReference type="ARBA" id="ARBA00022723"/>
    </source>
</evidence>
<keyword evidence="3" id="KW-0862">Zinc</keyword>
<protein>
    <submittedName>
        <fullName evidence="7">MYND-type domain-containing protein</fullName>
    </submittedName>
</protein>
<accession>A0A1I8FGU9</accession>